<proteinExistence type="predicted"/>
<dbReference type="Proteomes" id="UP000564378">
    <property type="component" value="Unassembled WGS sequence"/>
</dbReference>
<comment type="caution">
    <text evidence="1">The sequence shown here is derived from an EMBL/GenBank/DDBJ whole genome shotgun (WGS) entry which is preliminary data.</text>
</comment>
<sequence>MAGLTARSLLPALIIAGFSFGLLRSCAAESTETETPHLDWAEADCETPGAANQFVGKSQSELMAMLGPAENNHRFRLEEGINEFTIELLNIYPMPENGWREILEQTWAADHCTLTVWSSHEDGVMRSVDSLAYPEGVEF</sequence>
<reference evidence="1 2" key="1">
    <citation type="submission" date="2020-08" db="EMBL/GenBank/DDBJ databases">
        <title>Draft genome sequence of Parasphingopyxis sp. GrpM-11.</title>
        <authorList>
            <person name="Oh J."/>
            <person name="Roh D.-H."/>
        </authorList>
    </citation>
    <scope>NUCLEOTIDE SEQUENCE [LARGE SCALE GENOMIC DNA]</scope>
    <source>
        <strain evidence="1 2">GrpM-11</strain>
    </source>
</reference>
<dbReference type="EMBL" id="JACJVJ010000002">
    <property type="protein sequence ID" value="MBC2778257.1"/>
    <property type="molecule type" value="Genomic_DNA"/>
</dbReference>
<dbReference type="AlphaFoldDB" id="A0A842I097"/>
<organism evidence="1 2">
    <name type="scientific">Parasphingopyxis marina</name>
    <dbReference type="NCBI Taxonomy" id="2761622"/>
    <lineage>
        <taxon>Bacteria</taxon>
        <taxon>Pseudomonadati</taxon>
        <taxon>Pseudomonadota</taxon>
        <taxon>Alphaproteobacteria</taxon>
        <taxon>Sphingomonadales</taxon>
        <taxon>Sphingomonadaceae</taxon>
        <taxon>Parasphingopyxis</taxon>
    </lineage>
</organism>
<dbReference type="RefSeq" id="WP_185801526.1">
    <property type="nucleotide sequence ID" value="NZ_JACJVJ010000002.1"/>
</dbReference>
<name>A0A842I097_9SPHN</name>
<evidence type="ECO:0000313" key="1">
    <source>
        <dbReference type="EMBL" id="MBC2778257.1"/>
    </source>
</evidence>
<accession>A0A842I097</accession>
<keyword evidence="2" id="KW-1185">Reference proteome</keyword>
<protein>
    <submittedName>
        <fullName evidence="1">Uncharacterized protein</fullName>
    </submittedName>
</protein>
<evidence type="ECO:0000313" key="2">
    <source>
        <dbReference type="Proteomes" id="UP000564378"/>
    </source>
</evidence>
<gene>
    <name evidence="1" type="ORF">H6P80_11575</name>
</gene>